<organism evidence="5 6">
    <name type="scientific">Spirochaeta isovalerica</name>
    <dbReference type="NCBI Taxonomy" id="150"/>
    <lineage>
        <taxon>Bacteria</taxon>
        <taxon>Pseudomonadati</taxon>
        <taxon>Spirochaetota</taxon>
        <taxon>Spirochaetia</taxon>
        <taxon>Spirochaetales</taxon>
        <taxon>Spirochaetaceae</taxon>
        <taxon>Spirochaeta</taxon>
    </lineage>
</organism>
<dbReference type="InterPro" id="IPR011611">
    <property type="entry name" value="PfkB_dom"/>
</dbReference>
<dbReference type="GO" id="GO:0008865">
    <property type="term" value="F:fructokinase activity"/>
    <property type="evidence" value="ECO:0007669"/>
    <property type="project" value="UniProtKB-EC"/>
</dbReference>
<dbReference type="PROSITE" id="PS00583">
    <property type="entry name" value="PFKB_KINASES_1"/>
    <property type="match status" value="1"/>
</dbReference>
<dbReference type="CDD" id="cd01167">
    <property type="entry name" value="bac_FRK"/>
    <property type="match status" value="1"/>
</dbReference>
<accession>A0A841RJK7</accession>
<dbReference type="InterPro" id="IPR050306">
    <property type="entry name" value="PfkB_Carbo_kinase"/>
</dbReference>
<keyword evidence="3 5" id="KW-0418">Kinase</keyword>
<comment type="similarity">
    <text evidence="1">Belongs to the carbohydrate kinase PfkB family.</text>
</comment>
<protein>
    <submittedName>
        <fullName evidence="5">Fructokinase</fullName>
        <ecNumber evidence="5">2.7.1.4</ecNumber>
    </submittedName>
</protein>
<dbReference type="EMBL" id="JACHGJ010000015">
    <property type="protein sequence ID" value="MBB6482678.1"/>
    <property type="molecule type" value="Genomic_DNA"/>
</dbReference>
<evidence type="ECO:0000256" key="2">
    <source>
        <dbReference type="ARBA" id="ARBA00022679"/>
    </source>
</evidence>
<dbReference type="Proteomes" id="UP000587760">
    <property type="component" value="Unassembled WGS sequence"/>
</dbReference>
<dbReference type="PANTHER" id="PTHR43085:SF57">
    <property type="entry name" value="CARBOHYDRATE KINASE PFKB DOMAIN-CONTAINING PROTEIN"/>
    <property type="match status" value="1"/>
</dbReference>
<dbReference type="PANTHER" id="PTHR43085">
    <property type="entry name" value="HEXOKINASE FAMILY MEMBER"/>
    <property type="match status" value="1"/>
</dbReference>
<evidence type="ECO:0000256" key="1">
    <source>
        <dbReference type="ARBA" id="ARBA00010688"/>
    </source>
</evidence>
<keyword evidence="2 5" id="KW-0808">Transferase</keyword>
<keyword evidence="6" id="KW-1185">Reference proteome</keyword>
<dbReference type="Gene3D" id="3.40.1190.20">
    <property type="match status" value="1"/>
</dbReference>
<dbReference type="PROSITE" id="PS00584">
    <property type="entry name" value="PFKB_KINASES_2"/>
    <property type="match status" value="1"/>
</dbReference>
<comment type="caution">
    <text evidence="5">The sequence shown here is derived from an EMBL/GenBank/DDBJ whole genome shotgun (WGS) entry which is preliminary data.</text>
</comment>
<evidence type="ECO:0000259" key="4">
    <source>
        <dbReference type="Pfam" id="PF00294"/>
    </source>
</evidence>
<reference evidence="5 6" key="1">
    <citation type="submission" date="2020-08" db="EMBL/GenBank/DDBJ databases">
        <title>Genomic Encyclopedia of Type Strains, Phase IV (KMG-IV): sequencing the most valuable type-strain genomes for metagenomic binning, comparative biology and taxonomic classification.</title>
        <authorList>
            <person name="Goeker M."/>
        </authorList>
    </citation>
    <scope>NUCLEOTIDE SEQUENCE [LARGE SCALE GENOMIC DNA]</scope>
    <source>
        <strain evidence="5 6">DSM 2461</strain>
    </source>
</reference>
<feature type="domain" description="Carbohydrate kinase PfkB" evidence="4">
    <location>
        <begin position="16"/>
        <end position="283"/>
    </location>
</feature>
<evidence type="ECO:0000313" key="6">
    <source>
        <dbReference type="Proteomes" id="UP000587760"/>
    </source>
</evidence>
<name>A0A841RJK7_9SPIO</name>
<dbReference type="AlphaFoldDB" id="A0A841RJK7"/>
<gene>
    <name evidence="5" type="ORF">HNR50_004383</name>
</gene>
<dbReference type="InterPro" id="IPR002173">
    <property type="entry name" value="Carboh/pur_kinase_PfkB_CS"/>
</dbReference>
<evidence type="ECO:0000256" key="3">
    <source>
        <dbReference type="ARBA" id="ARBA00022777"/>
    </source>
</evidence>
<dbReference type="SUPFAM" id="SSF53613">
    <property type="entry name" value="Ribokinase-like"/>
    <property type="match status" value="1"/>
</dbReference>
<proteinExistence type="inferred from homology"/>
<dbReference type="Pfam" id="PF00294">
    <property type="entry name" value="PfkB"/>
    <property type="match status" value="1"/>
</dbReference>
<dbReference type="InterPro" id="IPR029056">
    <property type="entry name" value="Ribokinase-like"/>
</dbReference>
<evidence type="ECO:0000313" key="5">
    <source>
        <dbReference type="EMBL" id="MBB6482678.1"/>
    </source>
</evidence>
<dbReference type="RefSeq" id="WP_184748913.1">
    <property type="nucleotide sequence ID" value="NZ_JACHGJ010000015.1"/>
</dbReference>
<sequence>MAIKVLAFGEVLWDIIEGSYHIGGAPFNFAGHMAKLGAESYIVSSLGHDDLGDRASALLENQNINTSLVDRNSSPTGTVQVRLDNGIPSYEIVQGSAWDSIEINEETKKKMTELKWDVLYIGSLAQRSQKSRMSARWILENVERSHVFFDVNLRQEWFSREIIEETLKHTTILKVNDEEVPVIARLLFGQDMTEEYLARKIMETYRTVSIIIVTMGGEGALFFDERREYKLKPEPADVVDTVGAGDSFSGAFVYSYLNTGDIDRAGRLALDVAAFVVSSEGALPDYSEELKKKISLHLK</sequence>
<dbReference type="EC" id="2.7.1.4" evidence="5"/>